<dbReference type="GO" id="GO:0020037">
    <property type="term" value="F:heme binding"/>
    <property type="evidence" value="ECO:0007669"/>
    <property type="project" value="InterPro"/>
</dbReference>
<comment type="cofactor">
    <cofactor evidence="1 10">
        <name>heme</name>
        <dbReference type="ChEBI" id="CHEBI:30413"/>
    </cofactor>
</comment>
<feature type="transmembrane region" description="Helical" evidence="12">
    <location>
        <begin position="178"/>
        <end position="198"/>
    </location>
</feature>
<dbReference type="CDD" id="cd11072">
    <property type="entry name" value="CYP71-like"/>
    <property type="match status" value="1"/>
</dbReference>
<dbReference type="GO" id="GO:0016705">
    <property type="term" value="F:oxidoreductase activity, acting on paired donors, with incorporation or reduction of molecular oxygen"/>
    <property type="evidence" value="ECO:0007669"/>
    <property type="project" value="InterPro"/>
</dbReference>
<organism evidence="13 14">
    <name type="scientific">Olea europaea subsp. europaea</name>
    <dbReference type="NCBI Taxonomy" id="158383"/>
    <lineage>
        <taxon>Eukaryota</taxon>
        <taxon>Viridiplantae</taxon>
        <taxon>Streptophyta</taxon>
        <taxon>Embryophyta</taxon>
        <taxon>Tracheophyta</taxon>
        <taxon>Spermatophyta</taxon>
        <taxon>Magnoliopsida</taxon>
        <taxon>eudicotyledons</taxon>
        <taxon>Gunneridae</taxon>
        <taxon>Pentapetalae</taxon>
        <taxon>asterids</taxon>
        <taxon>lamiids</taxon>
        <taxon>Lamiales</taxon>
        <taxon>Oleaceae</taxon>
        <taxon>Oleeae</taxon>
        <taxon>Olea</taxon>
    </lineage>
</organism>
<dbReference type="Gene3D" id="1.10.630.10">
    <property type="entry name" value="Cytochrome P450"/>
    <property type="match status" value="1"/>
</dbReference>
<name>A0A8S0Q203_OLEEU</name>
<dbReference type="GO" id="GO:0005506">
    <property type="term" value="F:iron ion binding"/>
    <property type="evidence" value="ECO:0007669"/>
    <property type="project" value="InterPro"/>
</dbReference>
<evidence type="ECO:0000256" key="7">
    <source>
        <dbReference type="ARBA" id="ARBA00023004"/>
    </source>
</evidence>
<keyword evidence="8 11" id="KW-0503">Monooxygenase</keyword>
<evidence type="ECO:0000256" key="3">
    <source>
        <dbReference type="ARBA" id="ARBA00010617"/>
    </source>
</evidence>
<evidence type="ECO:0000256" key="6">
    <source>
        <dbReference type="ARBA" id="ARBA00023002"/>
    </source>
</evidence>
<dbReference type="PROSITE" id="PS00086">
    <property type="entry name" value="CYTOCHROME_P450"/>
    <property type="match status" value="1"/>
</dbReference>
<dbReference type="InterPro" id="IPR002401">
    <property type="entry name" value="Cyt_P450_E_grp-I"/>
</dbReference>
<dbReference type="EMBL" id="CACTIH010000462">
    <property type="protein sequence ID" value="CAA2960896.1"/>
    <property type="molecule type" value="Genomic_DNA"/>
</dbReference>
<evidence type="ECO:0000256" key="12">
    <source>
        <dbReference type="SAM" id="Phobius"/>
    </source>
</evidence>
<dbReference type="InterPro" id="IPR036396">
    <property type="entry name" value="Cyt_P450_sf"/>
</dbReference>
<feature type="transmembrane region" description="Helical" evidence="12">
    <location>
        <begin position="25"/>
        <end position="46"/>
    </location>
</feature>
<dbReference type="PRINTS" id="PR00463">
    <property type="entry name" value="EP450I"/>
</dbReference>
<keyword evidence="12" id="KW-0812">Transmembrane</keyword>
<dbReference type="FunFam" id="1.10.630.10:FF:000011">
    <property type="entry name" value="Cytochrome P450 83B1"/>
    <property type="match status" value="1"/>
</dbReference>
<comment type="similarity">
    <text evidence="3 11">Belongs to the cytochrome P450 family.</text>
</comment>
<evidence type="ECO:0000256" key="1">
    <source>
        <dbReference type="ARBA" id="ARBA00001971"/>
    </source>
</evidence>
<keyword evidence="14" id="KW-1185">Reference proteome</keyword>
<proteinExistence type="inferred from homology"/>
<dbReference type="Pfam" id="PF00067">
    <property type="entry name" value="p450"/>
    <property type="match status" value="1"/>
</dbReference>
<keyword evidence="4 10" id="KW-0349">Heme</keyword>
<keyword evidence="12" id="KW-1133">Transmembrane helix</keyword>
<feature type="binding site" description="axial binding residue" evidence="10">
    <location>
        <position position="632"/>
    </location>
    <ligand>
        <name>heme</name>
        <dbReference type="ChEBI" id="CHEBI:30413"/>
    </ligand>
    <ligandPart>
        <name>Fe</name>
        <dbReference type="ChEBI" id="CHEBI:18248"/>
    </ligandPart>
</feature>
<evidence type="ECO:0000256" key="8">
    <source>
        <dbReference type="ARBA" id="ARBA00023033"/>
    </source>
</evidence>
<keyword evidence="5 10" id="KW-0479">Metal-binding</keyword>
<protein>
    <submittedName>
        <fullName evidence="13">Cytochrome P450 CYP736A12-like</fullName>
    </submittedName>
</protein>
<dbReference type="Proteomes" id="UP000594638">
    <property type="component" value="Unassembled WGS sequence"/>
</dbReference>
<dbReference type="Gramene" id="OE9A093318T1">
    <property type="protein sequence ID" value="OE9A093318C1"/>
    <property type="gene ID" value="OE9A093318"/>
</dbReference>
<dbReference type="GO" id="GO:0016020">
    <property type="term" value="C:membrane"/>
    <property type="evidence" value="ECO:0007669"/>
    <property type="project" value="UniProtKB-SubCell"/>
</dbReference>
<comment type="subcellular location">
    <subcellularLocation>
        <location evidence="2">Membrane</location>
        <topology evidence="2">Single-pass membrane protein</topology>
    </subcellularLocation>
</comment>
<dbReference type="InterPro" id="IPR017972">
    <property type="entry name" value="Cyt_P450_CS"/>
</dbReference>
<evidence type="ECO:0000313" key="14">
    <source>
        <dbReference type="Proteomes" id="UP000594638"/>
    </source>
</evidence>
<feature type="non-terminal residue" evidence="13">
    <location>
        <position position="1"/>
    </location>
</feature>
<comment type="caution">
    <text evidence="13">The sequence shown here is derived from an EMBL/GenBank/DDBJ whole genome shotgun (WGS) entry which is preliminary data.</text>
</comment>
<keyword evidence="7 10" id="KW-0408">Iron</keyword>
<dbReference type="SUPFAM" id="SSF48264">
    <property type="entry name" value="Cytochrome P450"/>
    <property type="match status" value="1"/>
</dbReference>
<evidence type="ECO:0000256" key="9">
    <source>
        <dbReference type="ARBA" id="ARBA00023136"/>
    </source>
</evidence>
<evidence type="ECO:0000256" key="2">
    <source>
        <dbReference type="ARBA" id="ARBA00004167"/>
    </source>
</evidence>
<evidence type="ECO:0000256" key="5">
    <source>
        <dbReference type="ARBA" id="ARBA00022723"/>
    </source>
</evidence>
<sequence length="692" mass="78382">VGSHTFHNSDISYLNIKYTIFNPNLINFPLISLFTSGFSSFSLFILRCRRQRSRRPSHCVLNAVLLRPMICVGSASAVLMKVAGSKKLFRSISSSRSSCERKLKPMEIRKGLRKEDSNSTEVVLVKREVNRCSSCQMKVGLKGLKKKDLNSAEVVPVKGEVNRCSCCQRKVDLTEFRCKYGVGSVCVHATMVVMVVVVEVMKRTMLSSSFIWYTIIVVAVLSFLHGSTKKKKLPPGPRGVPILGHLHMIGKNPHQDLHRIAQKHGPIMYVQFGFVPHIVVSSPQAAEQFLKTYDLVFAGRPPHQAAKYLSWDQRNLSFGTYGPYWRYTRKLCTLELLSSPKISSFHAFLVEWLKHAGLERISVDLSAKVSSLTTEMSCMMVFSKKYEDKDIDERGFKVVIQEAMKLAAIRNLGDYFPFLGVLDLQGLTKRVKALSKVFDDFCEKVIDDHVRDGDQGGTKDIVDTMLSITQSRETEFQFDRRHVKAIMLDMLVASMDTTASTVEWILSELLKNPRVMGKVQKELELVVGLDRMVEESDLESLEYLDMVVKETFRLHPVAPLLLPHYSLEDCTVDGYHIPKHARIFVNTFAIGRDPSAWTDPEKFNPERFNGSSIDLRGQHFQLLPFGSGRRGCPGMQLGLIVVRLIVAQLVHCFDWKLPNNMLPSELDMTEEFGLVVTRAEHLIAVPTYRLQK</sequence>
<evidence type="ECO:0000256" key="10">
    <source>
        <dbReference type="PIRSR" id="PIRSR602401-1"/>
    </source>
</evidence>
<dbReference type="PANTHER" id="PTHR47943:SF2">
    <property type="entry name" value="CYTOCHROME P450"/>
    <property type="match status" value="1"/>
</dbReference>
<reference evidence="13 14" key="1">
    <citation type="submission" date="2019-12" db="EMBL/GenBank/DDBJ databases">
        <authorList>
            <person name="Alioto T."/>
            <person name="Alioto T."/>
            <person name="Gomez Garrido J."/>
        </authorList>
    </citation>
    <scope>NUCLEOTIDE SEQUENCE [LARGE SCALE GENOMIC DNA]</scope>
</reference>
<dbReference type="PANTHER" id="PTHR47943">
    <property type="entry name" value="CYTOCHROME P450 93A3-LIKE"/>
    <property type="match status" value="1"/>
</dbReference>
<dbReference type="InterPro" id="IPR001128">
    <property type="entry name" value="Cyt_P450"/>
</dbReference>
<dbReference type="OrthoDB" id="2789670at2759"/>
<dbReference type="PRINTS" id="PR00385">
    <property type="entry name" value="P450"/>
</dbReference>
<accession>A0A8S0Q203</accession>
<keyword evidence="9 12" id="KW-0472">Membrane</keyword>
<dbReference type="AlphaFoldDB" id="A0A8S0Q203"/>
<evidence type="ECO:0000256" key="4">
    <source>
        <dbReference type="ARBA" id="ARBA00022617"/>
    </source>
</evidence>
<gene>
    <name evidence="13" type="ORF">OLEA9_A093318</name>
</gene>
<evidence type="ECO:0000256" key="11">
    <source>
        <dbReference type="RuleBase" id="RU000461"/>
    </source>
</evidence>
<feature type="transmembrane region" description="Helical" evidence="12">
    <location>
        <begin position="210"/>
        <end position="228"/>
    </location>
</feature>
<keyword evidence="6 11" id="KW-0560">Oxidoreductase</keyword>
<dbReference type="GO" id="GO:0004497">
    <property type="term" value="F:monooxygenase activity"/>
    <property type="evidence" value="ECO:0007669"/>
    <property type="project" value="UniProtKB-KW"/>
</dbReference>
<evidence type="ECO:0000313" key="13">
    <source>
        <dbReference type="EMBL" id="CAA2960896.1"/>
    </source>
</evidence>